<keyword evidence="2" id="KW-1185">Reference proteome</keyword>
<reference evidence="1" key="1">
    <citation type="submission" date="2020-11" db="EMBL/GenBank/DDBJ databases">
        <authorList>
            <consortium name="DOE Joint Genome Institute"/>
            <person name="Ahrendt S."/>
            <person name="Riley R."/>
            <person name="Andreopoulos W."/>
            <person name="Labutti K."/>
            <person name="Pangilinan J."/>
            <person name="Ruiz-Duenas F.J."/>
            <person name="Barrasa J.M."/>
            <person name="Sanchez-Garcia M."/>
            <person name="Camarero S."/>
            <person name="Miyauchi S."/>
            <person name="Serrano A."/>
            <person name="Linde D."/>
            <person name="Babiker R."/>
            <person name="Drula E."/>
            <person name="Ayuso-Fernandez I."/>
            <person name="Pacheco R."/>
            <person name="Padilla G."/>
            <person name="Ferreira P."/>
            <person name="Barriuso J."/>
            <person name="Kellner H."/>
            <person name="Castanera R."/>
            <person name="Alfaro M."/>
            <person name="Ramirez L."/>
            <person name="Pisabarro A.G."/>
            <person name="Kuo A."/>
            <person name="Tritt A."/>
            <person name="Lipzen A."/>
            <person name="He G."/>
            <person name="Yan M."/>
            <person name="Ng V."/>
            <person name="Cullen D."/>
            <person name="Martin F."/>
            <person name="Rosso M.-N."/>
            <person name="Henrissat B."/>
            <person name="Hibbett D."/>
            <person name="Martinez A.T."/>
            <person name="Grigoriev I.V."/>
        </authorList>
    </citation>
    <scope>NUCLEOTIDE SEQUENCE</scope>
    <source>
        <strain evidence="1">CBS 247.69</strain>
    </source>
</reference>
<dbReference type="Proteomes" id="UP000807353">
    <property type="component" value="Unassembled WGS sequence"/>
</dbReference>
<sequence length="63" mass="7462">MYVTTSSSAPQSNLQIHSISKVPSPKSHVPFFIFHYLFSNCSSHHHHDPWISRHPRYRTYLRI</sequence>
<gene>
    <name evidence="1" type="ORF">BDZ94DRAFT_1263429</name>
</gene>
<dbReference type="AlphaFoldDB" id="A0A9P5Y396"/>
<comment type="caution">
    <text evidence="1">The sequence shown here is derived from an EMBL/GenBank/DDBJ whole genome shotgun (WGS) entry which is preliminary data.</text>
</comment>
<accession>A0A9P5Y396</accession>
<evidence type="ECO:0000313" key="1">
    <source>
        <dbReference type="EMBL" id="KAF9461474.1"/>
    </source>
</evidence>
<name>A0A9P5Y396_9AGAR</name>
<evidence type="ECO:0000313" key="2">
    <source>
        <dbReference type="Proteomes" id="UP000807353"/>
    </source>
</evidence>
<proteinExistence type="predicted"/>
<organism evidence="1 2">
    <name type="scientific">Collybia nuda</name>
    <dbReference type="NCBI Taxonomy" id="64659"/>
    <lineage>
        <taxon>Eukaryota</taxon>
        <taxon>Fungi</taxon>
        <taxon>Dikarya</taxon>
        <taxon>Basidiomycota</taxon>
        <taxon>Agaricomycotina</taxon>
        <taxon>Agaricomycetes</taxon>
        <taxon>Agaricomycetidae</taxon>
        <taxon>Agaricales</taxon>
        <taxon>Tricholomatineae</taxon>
        <taxon>Clitocybaceae</taxon>
        <taxon>Collybia</taxon>
    </lineage>
</organism>
<protein>
    <submittedName>
        <fullName evidence="1">Uncharacterized protein</fullName>
    </submittedName>
</protein>
<dbReference type="EMBL" id="MU150283">
    <property type="protein sequence ID" value="KAF9461474.1"/>
    <property type="molecule type" value="Genomic_DNA"/>
</dbReference>